<evidence type="ECO:0000256" key="3">
    <source>
        <dbReference type="ARBA" id="ARBA00022801"/>
    </source>
</evidence>
<dbReference type="InterPro" id="IPR020084">
    <property type="entry name" value="NUDIX_hydrolase_CS"/>
</dbReference>
<dbReference type="PANTHER" id="PTHR43046">
    <property type="entry name" value="GDP-MANNOSE MANNOSYL HYDROLASE"/>
    <property type="match status" value="1"/>
</dbReference>
<protein>
    <submittedName>
        <fullName evidence="6">8-oxo-dGTP diphosphatase</fullName>
        <ecNumber evidence="6">3.6.1.55</ecNumber>
    </submittedName>
</protein>
<accession>A0AAE3ZKZ9</accession>
<dbReference type="RefSeq" id="WP_310409150.1">
    <property type="nucleotide sequence ID" value="NZ_JAVDYC010000001.1"/>
</dbReference>
<feature type="domain" description="Nudix hydrolase" evidence="5">
    <location>
        <begin position="19"/>
        <end position="148"/>
    </location>
</feature>
<dbReference type="EC" id="3.6.1.55" evidence="6"/>
<dbReference type="Pfam" id="PF00293">
    <property type="entry name" value="NUDIX"/>
    <property type="match status" value="1"/>
</dbReference>
<dbReference type="CDD" id="cd18879">
    <property type="entry name" value="NUDIX_Hydrolase"/>
    <property type="match status" value="1"/>
</dbReference>
<dbReference type="GO" id="GO:0035539">
    <property type="term" value="F:8-oxo-7,8-dihydrodeoxyguanosine triphosphate pyrophosphatase activity"/>
    <property type="evidence" value="ECO:0007669"/>
    <property type="project" value="UniProtKB-EC"/>
</dbReference>
<reference evidence="6 7" key="1">
    <citation type="submission" date="2023-07" db="EMBL/GenBank/DDBJ databases">
        <title>Sequencing the genomes of 1000 actinobacteria strains.</title>
        <authorList>
            <person name="Klenk H.-P."/>
        </authorList>
    </citation>
    <scope>NUCLEOTIDE SEQUENCE [LARGE SCALE GENOMIC DNA]</scope>
    <source>
        <strain evidence="6 7">DSM 44711</strain>
    </source>
</reference>
<comment type="similarity">
    <text evidence="2 4">Belongs to the Nudix hydrolase family.</text>
</comment>
<name>A0AAE3ZKZ9_9ACTN</name>
<dbReference type="InterPro" id="IPR015797">
    <property type="entry name" value="NUDIX_hydrolase-like_dom_sf"/>
</dbReference>
<dbReference type="InterPro" id="IPR000086">
    <property type="entry name" value="NUDIX_hydrolase_dom"/>
</dbReference>
<proteinExistence type="inferred from homology"/>
<gene>
    <name evidence="6" type="ORF">J2S44_000839</name>
</gene>
<dbReference type="InterPro" id="IPR020476">
    <property type="entry name" value="Nudix_hydrolase"/>
</dbReference>
<dbReference type="Gene3D" id="3.90.79.10">
    <property type="entry name" value="Nucleoside Triphosphate Pyrophosphohydrolase"/>
    <property type="match status" value="1"/>
</dbReference>
<evidence type="ECO:0000313" key="7">
    <source>
        <dbReference type="Proteomes" id="UP001183629"/>
    </source>
</evidence>
<evidence type="ECO:0000259" key="5">
    <source>
        <dbReference type="PROSITE" id="PS51462"/>
    </source>
</evidence>
<evidence type="ECO:0000313" key="6">
    <source>
        <dbReference type="EMBL" id="MDR7320589.1"/>
    </source>
</evidence>
<dbReference type="PANTHER" id="PTHR43046:SF16">
    <property type="entry name" value="ADP-RIBOSE PYROPHOSPHATASE YJHB-RELATED"/>
    <property type="match status" value="1"/>
</dbReference>
<evidence type="ECO:0000256" key="1">
    <source>
        <dbReference type="ARBA" id="ARBA00001946"/>
    </source>
</evidence>
<sequence>MPISPYIAGLRAHVGHDLLMLPGVSAVVRGARGQILLGRRSDDGSWGLPAGAIDPGEQPADAVVREIYEETGVVVEIERIGGVALHHSVYPNGVVCEYLNVWFRCRVVSGEPRVNDAESTEVGWFDPRSLPELDALSRLQIETTLAVDAPAWFAEPGARVPALERP</sequence>
<dbReference type="EMBL" id="JAVDYC010000001">
    <property type="protein sequence ID" value="MDR7320589.1"/>
    <property type="molecule type" value="Genomic_DNA"/>
</dbReference>
<organism evidence="6 7">
    <name type="scientific">Catenuloplanes niger</name>
    <dbReference type="NCBI Taxonomy" id="587534"/>
    <lineage>
        <taxon>Bacteria</taxon>
        <taxon>Bacillati</taxon>
        <taxon>Actinomycetota</taxon>
        <taxon>Actinomycetes</taxon>
        <taxon>Micromonosporales</taxon>
        <taxon>Micromonosporaceae</taxon>
        <taxon>Catenuloplanes</taxon>
    </lineage>
</organism>
<comment type="cofactor">
    <cofactor evidence="1">
        <name>Mg(2+)</name>
        <dbReference type="ChEBI" id="CHEBI:18420"/>
    </cofactor>
</comment>
<evidence type="ECO:0000256" key="2">
    <source>
        <dbReference type="ARBA" id="ARBA00005582"/>
    </source>
</evidence>
<keyword evidence="7" id="KW-1185">Reference proteome</keyword>
<dbReference type="PRINTS" id="PR00502">
    <property type="entry name" value="NUDIXFAMILY"/>
</dbReference>
<evidence type="ECO:0000256" key="4">
    <source>
        <dbReference type="RuleBase" id="RU003476"/>
    </source>
</evidence>
<dbReference type="PROSITE" id="PS00893">
    <property type="entry name" value="NUDIX_BOX"/>
    <property type="match status" value="1"/>
</dbReference>
<dbReference type="PROSITE" id="PS51462">
    <property type="entry name" value="NUDIX"/>
    <property type="match status" value="1"/>
</dbReference>
<dbReference type="SUPFAM" id="SSF55811">
    <property type="entry name" value="Nudix"/>
    <property type="match status" value="1"/>
</dbReference>
<dbReference type="Proteomes" id="UP001183629">
    <property type="component" value="Unassembled WGS sequence"/>
</dbReference>
<dbReference type="AlphaFoldDB" id="A0AAE3ZKZ9"/>
<comment type="caution">
    <text evidence="6">The sequence shown here is derived from an EMBL/GenBank/DDBJ whole genome shotgun (WGS) entry which is preliminary data.</text>
</comment>
<keyword evidence="3 4" id="KW-0378">Hydrolase</keyword>